<dbReference type="AlphaFoldDB" id="A0A146G4X5"/>
<dbReference type="InParanoid" id="A0A146G4X5"/>
<dbReference type="Gene3D" id="1.20.58.1700">
    <property type="match status" value="1"/>
</dbReference>
<reference evidence="3" key="1">
    <citation type="journal article" date="2017" name="Genome Announc.">
        <title>Draft Genome Sequence of Terrimicrobium sacchariphilum NM-5T, a Facultative Anaerobic Soil Bacterium of the Class Spartobacteria.</title>
        <authorList>
            <person name="Qiu Y.L."/>
            <person name="Tourlousse D.M."/>
            <person name="Matsuura N."/>
            <person name="Ohashi A."/>
            <person name="Sekiguchi Y."/>
        </authorList>
    </citation>
    <scope>NUCLEOTIDE SEQUENCE [LARGE SCALE GENOMIC DNA]</scope>
    <source>
        <strain evidence="3">NM-5</strain>
    </source>
</reference>
<dbReference type="InterPro" id="IPR036928">
    <property type="entry name" value="AS_sf"/>
</dbReference>
<dbReference type="Pfam" id="PF01425">
    <property type="entry name" value="Amidase"/>
    <property type="match status" value="1"/>
</dbReference>
<evidence type="ECO:0000313" key="2">
    <source>
        <dbReference type="EMBL" id="GAT32849.1"/>
    </source>
</evidence>
<dbReference type="PANTHER" id="PTHR11895:SF169">
    <property type="entry name" value="GLUTAMYL-TRNA(GLN) AMIDOTRANSFERASE"/>
    <property type="match status" value="1"/>
</dbReference>
<evidence type="ECO:0000313" key="3">
    <source>
        <dbReference type="Proteomes" id="UP000076023"/>
    </source>
</evidence>
<dbReference type="NCBIfam" id="TIGR02713">
    <property type="entry name" value="allophanate_hyd"/>
    <property type="match status" value="1"/>
</dbReference>
<dbReference type="OrthoDB" id="9811471at2"/>
<dbReference type="GO" id="GO:0016787">
    <property type="term" value="F:hydrolase activity"/>
    <property type="evidence" value="ECO:0007669"/>
    <property type="project" value="UniProtKB-KW"/>
</dbReference>
<dbReference type="PANTHER" id="PTHR11895">
    <property type="entry name" value="TRANSAMIDASE"/>
    <property type="match status" value="1"/>
</dbReference>
<protein>
    <submittedName>
        <fullName evidence="2">Allophanate hydrolase</fullName>
    </submittedName>
</protein>
<dbReference type="InterPro" id="IPR000120">
    <property type="entry name" value="Amidase"/>
</dbReference>
<comment type="caution">
    <text evidence="2">The sequence shown here is derived from an EMBL/GenBank/DDBJ whole genome shotgun (WGS) entry which is preliminary data.</text>
</comment>
<dbReference type="EMBL" id="BDCO01000002">
    <property type="protein sequence ID" value="GAT32849.1"/>
    <property type="molecule type" value="Genomic_DNA"/>
</dbReference>
<keyword evidence="3" id="KW-1185">Reference proteome</keyword>
<dbReference type="Gene3D" id="3.90.1300.10">
    <property type="entry name" value="Amidase signature (AS) domain"/>
    <property type="match status" value="1"/>
</dbReference>
<gene>
    <name evidence="2" type="ORF">TSACC_21251</name>
</gene>
<dbReference type="NCBIfam" id="NF006043">
    <property type="entry name" value="PRK08186.1"/>
    <property type="match status" value="1"/>
</dbReference>
<dbReference type="InterPro" id="IPR014085">
    <property type="entry name" value="Allophanate_hydrolase"/>
</dbReference>
<name>A0A146G4X5_TERSA</name>
<dbReference type="Proteomes" id="UP000076023">
    <property type="component" value="Unassembled WGS sequence"/>
</dbReference>
<feature type="domain" description="Amidase" evidence="1">
    <location>
        <begin position="7"/>
        <end position="410"/>
    </location>
</feature>
<dbReference type="RefSeq" id="WP_075078654.1">
    <property type="nucleotide sequence ID" value="NZ_BDCO01000002.1"/>
</dbReference>
<accession>A0A146G4X5</accession>
<keyword evidence="2" id="KW-0378">Hydrolase</keyword>
<dbReference type="STRING" id="690879.TSACC_21251"/>
<sequence length="427" mass="45928">MSIVEKVRETYRRIRERRDDGVWISLVPEEISLARAAAVEGSDRPLAGLTVAIKDNIDLQGLPTTAGCLAFAYEPAQDAAVVSKLLAAGAIPIGKTNLDQFATGLNGTRSPYGIPRCVFNEDYISGGSSSGSAVAVAAGLVDFSLGTDTAGSGRVPAAFNNLIGYKPTRGRWSTAGLVPACRTLDCITVFAKELPLARRVDEVIRGFDPADPYSRPIPEVSPRQGAIGILPEAEREFFGDTEYARLYSEALAKAGALGWEVVEFDYRPFREAAALLYAGPWVAERTAAMEEFLAGHADAVHPTVRAIVEGGRKFTAVETFRAQYRLAALARETEATWERCAALMLPTAGTIYTVEQMLADPITLNSNLGRYTNFMNLLDLCGIAIPAGFRRDGIASGVTLFAPAWQDGHLFGLAEQWSGGLQSSDKQ</sequence>
<evidence type="ECO:0000259" key="1">
    <source>
        <dbReference type="Pfam" id="PF01425"/>
    </source>
</evidence>
<dbReference type="SUPFAM" id="SSF75304">
    <property type="entry name" value="Amidase signature (AS) enzymes"/>
    <property type="match status" value="1"/>
</dbReference>
<dbReference type="InterPro" id="IPR023631">
    <property type="entry name" value="Amidase_dom"/>
</dbReference>
<proteinExistence type="predicted"/>
<organism evidence="2 3">
    <name type="scientific">Terrimicrobium sacchariphilum</name>
    <dbReference type="NCBI Taxonomy" id="690879"/>
    <lineage>
        <taxon>Bacteria</taxon>
        <taxon>Pseudomonadati</taxon>
        <taxon>Verrucomicrobiota</taxon>
        <taxon>Terrimicrobiia</taxon>
        <taxon>Terrimicrobiales</taxon>
        <taxon>Terrimicrobiaceae</taxon>
        <taxon>Terrimicrobium</taxon>
    </lineage>
</organism>